<evidence type="ECO:0000256" key="2">
    <source>
        <dbReference type="ARBA" id="ARBA00022475"/>
    </source>
</evidence>
<feature type="chain" id="PRO_5044854813" description="EamA domain-containing protein" evidence="7">
    <location>
        <begin position="24"/>
        <end position="483"/>
    </location>
</feature>
<dbReference type="Proteomes" id="UP001530400">
    <property type="component" value="Unassembled WGS sequence"/>
</dbReference>
<feature type="transmembrane region" description="Helical" evidence="6">
    <location>
        <begin position="160"/>
        <end position="180"/>
    </location>
</feature>
<evidence type="ECO:0000256" key="7">
    <source>
        <dbReference type="SAM" id="SignalP"/>
    </source>
</evidence>
<keyword evidence="10" id="KW-1185">Reference proteome</keyword>
<dbReference type="InterPro" id="IPR037185">
    <property type="entry name" value="EmrE-like"/>
</dbReference>
<feature type="transmembrane region" description="Helical" evidence="6">
    <location>
        <begin position="286"/>
        <end position="306"/>
    </location>
</feature>
<evidence type="ECO:0000259" key="8">
    <source>
        <dbReference type="Pfam" id="PF00892"/>
    </source>
</evidence>
<feature type="transmembrane region" description="Helical" evidence="6">
    <location>
        <begin position="408"/>
        <end position="428"/>
    </location>
</feature>
<keyword evidence="2" id="KW-1003">Cell membrane</keyword>
<evidence type="ECO:0000313" key="10">
    <source>
        <dbReference type="Proteomes" id="UP001530400"/>
    </source>
</evidence>
<keyword evidence="5 6" id="KW-0472">Membrane</keyword>
<keyword evidence="4 6" id="KW-1133">Transmembrane helix</keyword>
<evidence type="ECO:0000256" key="6">
    <source>
        <dbReference type="SAM" id="Phobius"/>
    </source>
</evidence>
<name>A0ABD3MLE6_9STRA</name>
<keyword evidence="7" id="KW-0732">Signal</keyword>
<dbReference type="PROSITE" id="PS51257">
    <property type="entry name" value="PROKAR_LIPOPROTEIN"/>
    <property type="match status" value="1"/>
</dbReference>
<proteinExistence type="predicted"/>
<dbReference type="Pfam" id="PF00892">
    <property type="entry name" value="EamA"/>
    <property type="match status" value="2"/>
</dbReference>
<accession>A0ABD3MLE6</accession>
<dbReference type="EMBL" id="JALLPJ020001411">
    <property type="protein sequence ID" value="KAL3764869.1"/>
    <property type="molecule type" value="Genomic_DNA"/>
</dbReference>
<feature type="transmembrane region" description="Helical" evidence="6">
    <location>
        <begin position="364"/>
        <end position="388"/>
    </location>
</feature>
<evidence type="ECO:0000313" key="9">
    <source>
        <dbReference type="EMBL" id="KAL3764869.1"/>
    </source>
</evidence>
<comment type="caution">
    <text evidence="9">The sequence shown here is derived from an EMBL/GenBank/DDBJ whole genome shotgun (WGS) entry which is preliminary data.</text>
</comment>
<feature type="transmembrane region" description="Helical" evidence="6">
    <location>
        <begin position="318"/>
        <end position="343"/>
    </location>
</feature>
<dbReference type="PANTHER" id="PTHR42920:SF5">
    <property type="entry name" value="EAMA DOMAIN-CONTAINING PROTEIN"/>
    <property type="match status" value="1"/>
</dbReference>
<gene>
    <name evidence="9" type="ORF">ACHAWO_006717</name>
</gene>
<protein>
    <recommendedName>
        <fullName evidence="8">EamA domain-containing protein</fullName>
    </recommendedName>
</protein>
<evidence type="ECO:0000256" key="5">
    <source>
        <dbReference type="ARBA" id="ARBA00023136"/>
    </source>
</evidence>
<dbReference type="GO" id="GO:0005886">
    <property type="term" value="C:plasma membrane"/>
    <property type="evidence" value="ECO:0007669"/>
    <property type="project" value="UniProtKB-SubCell"/>
</dbReference>
<reference evidence="9 10" key="1">
    <citation type="submission" date="2024-10" db="EMBL/GenBank/DDBJ databases">
        <title>Updated reference genomes for cyclostephanoid diatoms.</title>
        <authorList>
            <person name="Roberts W.R."/>
            <person name="Alverson A.J."/>
        </authorList>
    </citation>
    <scope>NUCLEOTIDE SEQUENCE [LARGE SCALE GENOMIC DNA]</scope>
    <source>
        <strain evidence="9 10">AJA010-31</strain>
    </source>
</reference>
<comment type="subcellular location">
    <subcellularLocation>
        <location evidence="1">Cell membrane</location>
        <topology evidence="1">Multi-pass membrane protein</topology>
    </subcellularLocation>
</comment>
<sequence>MCTSMKPVLLLLLSSICFFGSFACAFAINPYYNRINPSSKMPPNPDHTYIKSNFGTFDRQPLTHQQTNRGYSNERVPPLAMILDSRRNRYEQDRNNTQSTRPLSFLDATKRRRDAAETQELLPEVPKRENVIAQITQPVTTALSSFTNSIASSKKLQGRAILLLVAFLYGTLNVTLRGVYATEGPPVASVLSLVRQVLSVVAFLPLFVISKGEDESAKDIECEEAEKARPMWMAALELAFWNFGAQGLINAGLLFSPAARAAFLTQTSVVMTPLISRLAGESVKNTVWGGCALALGGLFLISTAAGDVADVSVAVDDAAMSVTLSQGDAMILLGALSWSTYIFRTSKIAQTYPELPLQFLKNGLLALMYGVWFINNAMSALASAGTSLFSPGWIKALTPLWAGWNSPFVWGLLIFSAVGPGTVADLLQQKGQKETSASESNIILCLESVFATLCAFLLLGEVSSMQEILGGSLIVLAAVLASR</sequence>
<keyword evidence="3 6" id="KW-0812">Transmembrane</keyword>
<dbReference type="InterPro" id="IPR000620">
    <property type="entry name" value="EamA_dom"/>
</dbReference>
<organism evidence="9 10">
    <name type="scientific">Cyclotella atomus</name>
    <dbReference type="NCBI Taxonomy" id="382360"/>
    <lineage>
        <taxon>Eukaryota</taxon>
        <taxon>Sar</taxon>
        <taxon>Stramenopiles</taxon>
        <taxon>Ochrophyta</taxon>
        <taxon>Bacillariophyta</taxon>
        <taxon>Coscinodiscophyceae</taxon>
        <taxon>Thalassiosirophycidae</taxon>
        <taxon>Stephanodiscales</taxon>
        <taxon>Stephanodiscaceae</taxon>
        <taxon>Cyclotella</taxon>
    </lineage>
</organism>
<feature type="transmembrane region" description="Helical" evidence="6">
    <location>
        <begin position="187"/>
        <end position="209"/>
    </location>
</feature>
<feature type="domain" description="EamA" evidence="8">
    <location>
        <begin position="161"/>
        <end position="303"/>
    </location>
</feature>
<dbReference type="InterPro" id="IPR051258">
    <property type="entry name" value="Diverse_Substrate_Transporter"/>
</dbReference>
<evidence type="ECO:0000256" key="4">
    <source>
        <dbReference type="ARBA" id="ARBA00022989"/>
    </source>
</evidence>
<dbReference type="PANTHER" id="PTHR42920">
    <property type="entry name" value="OS03G0707200 PROTEIN-RELATED"/>
    <property type="match status" value="1"/>
</dbReference>
<evidence type="ECO:0000256" key="3">
    <source>
        <dbReference type="ARBA" id="ARBA00022692"/>
    </source>
</evidence>
<dbReference type="SUPFAM" id="SSF103481">
    <property type="entry name" value="Multidrug resistance efflux transporter EmrE"/>
    <property type="match status" value="1"/>
</dbReference>
<feature type="signal peptide" evidence="7">
    <location>
        <begin position="1"/>
        <end position="23"/>
    </location>
</feature>
<evidence type="ECO:0000256" key="1">
    <source>
        <dbReference type="ARBA" id="ARBA00004651"/>
    </source>
</evidence>
<feature type="domain" description="EamA" evidence="8">
    <location>
        <begin position="327"/>
        <end position="482"/>
    </location>
</feature>
<dbReference type="AlphaFoldDB" id="A0ABD3MLE6"/>